<dbReference type="Pfam" id="PF12833">
    <property type="entry name" value="HTH_18"/>
    <property type="match status" value="1"/>
</dbReference>
<evidence type="ECO:0000256" key="1">
    <source>
        <dbReference type="ARBA" id="ARBA00023015"/>
    </source>
</evidence>
<evidence type="ECO:0000313" key="4">
    <source>
        <dbReference type="EMBL" id="SDC52665.1"/>
    </source>
</evidence>
<dbReference type="GO" id="GO:0003700">
    <property type="term" value="F:DNA-binding transcription factor activity"/>
    <property type="evidence" value="ECO:0007669"/>
    <property type="project" value="InterPro"/>
</dbReference>
<dbReference type="OrthoDB" id="2559672at2"/>
<dbReference type="Proteomes" id="UP000199494">
    <property type="component" value="Unassembled WGS sequence"/>
</dbReference>
<dbReference type="AlphaFoldDB" id="A0A222VLI4"/>
<dbReference type="STRING" id="530584.SAMN05421630_102433"/>
<keyword evidence="1" id="KW-0805">Transcription regulation</keyword>
<keyword evidence="5" id="KW-1185">Reference proteome</keyword>
<sequence length="284" mass="30193">MAGDEWAVREPHPELRRHVSRYIGYTQSGNLPSVHRGLPSRHVTVSISLAAPIRVLALPDGTGKPSSLTGLVGGIHVGPALIAQDAFQSGIQLELNPLGTAALLGVSSAELAGDIVDLADFGSPALASLAARLAETPTWRGRFAVLDAVLRAQLAESGGVPAEIEWAWRRLTGAAGALRVADLASEVGWSRRHFGERFRRELGLSPKQASRVLRFERANTLLRGEPTATRGGLAELAVLCGYYDQAHLTNEWQALAGCSPGAWIAEELPFLQAGAEGERSDSFA</sequence>
<dbReference type="GO" id="GO:0043565">
    <property type="term" value="F:sequence-specific DNA binding"/>
    <property type="evidence" value="ECO:0007669"/>
    <property type="project" value="InterPro"/>
</dbReference>
<dbReference type="PANTHER" id="PTHR46796">
    <property type="entry name" value="HTH-TYPE TRANSCRIPTIONAL ACTIVATOR RHAS-RELATED"/>
    <property type="match status" value="1"/>
</dbReference>
<name>A0A222VLI4_9PSEU</name>
<dbReference type="SMART" id="SM00342">
    <property type="entry name" value="HTH_ARAC"/>
    <property type="match status" value="1"/>
</dbReference>
<dbReference type="Gene3D" id="1.10.10.60">
    <property type="entry name" value="Homeodomain-like"/>
    <property type="match status" value="1"/>
</dbReference>
<evidence type="ECO:0000256" key="3">
    <source>
        <dbReference type="ARBA" id="ARBA00023163"/>
    </source>
</evidence>
<protein>
    <submittedName>
        <fullName evidence="4">Helix-turn-helix domain-containing protein</fullName>
    </submittedName>
</protein>
<reference evidence="4 5" key="1">
    <citation type="submission" date="2016-10" db="EMBL/GenBank/DDBJ databases">
        <authorList>
            <person name="de Groot N.N."/>
        </authorList>
    </citation>
    <scope>NUCLEOTIDE SEQUENCE [LARGE SCALE GENOMIC DNA]</scope>
    <source>
        <strain evidence="4 5">CGMCC 4.5506</strain>
    </source>
</reference>
<dbReference type="RefSeq" id="WP_091800128.1">
    <property type="nucleotide sequence ID" value="NZ_CP016353.1"/>
</dbReference>
<dbReference type="PROSITE" id="PS01124">
    <property type="entry name" value="HTH_ARAC_FAMILY_2"/>
    <property type="match status" value="1"/>
</dbReference>
<dbReference type="InterPro" id="IPR018060">
    <property type="entry name" value="HTH_AraC"/>
</dbReference>
<keyword evidence="2" id="KW-0238">DNA-binding</keyword>
<gene>
    <name evidence="4" type="ORF">SAMN05421630_102433</name>
</gene>
<evidence type="ECO:0000313" key="5">
    <source>
        <dbReference type="Proteomes" id="UP000199494"/>
    </source>
</evidence>
<accession>A0A222VLI4</accession>
<dbReference type="KEGG" id="pmad:BAY61_07135"/>
<organism evidence="4 5">
    <name type="scientific">Prauserella marina</name>
    <dbReference type="NCBI Taxonomy" id="530584"/>
    <lineage>
        <taxon>Bacteria</taxon>
        <taxon>Bacillati</taxon>
        <taxon>Actinomycetota</taxon>
        <taxon>Actinomycetes</taxon>
        <taxon>Pseudonocardiales</taxon>
        <taxon>Pseudonocardiaceae</taxon>
        <taxon>Prauserella</taxon>
    </lineage>
</organism>
<dbReference type="InterPro" id="IPR050204">
    <property type="entry name" value="AraC_XylS_family_regulators"/>
</dbReference>
<proteinExistence type="predicted"/>
<keyword evidence="3" id="KW-0804">Transcription</keyword>
<dbReference type="PANTHER" id="PTHR46796:SF15">
    <property type="entry name" value="BLL1074 PROTEIN"/>
    <property type="match status" value="1"/>
</dbReference>
<evidence type="ECO:0000256" key="2">
    <source>
        <dbReference type="ARBA" id="ARBA00023125"/>
    </source>
</evidence>
<dbReference type="EMBL" id="FMZE01000002">
    <property type="protein sequence ID" value="SDC52665.1"/>
    <property type="molecule type" value="Genomic_DNA"/>
</dbReference>